<dbReference type="GO" id="GO:0004601">
    <property type="term" value="F:peroxidase activity"/>
    <property type="evidence" value="ECO:0007669"/>
    <property type="project" value="UniProtKB-KW"/>
</dbReference>
<keyword evidence="1" id="KW-0575">Peroxidase</keyword>
<dbReference type="Pfam" id="PF02566">
    <property type="entry name" value="OsmC"/>
    <property type="match status" value="1"/>
</dbReference>
<protein>
    <submittedName>
        <fullName evidence="1">OsmC family protein</fullName>
        <ecNumber evidence="1">1.11.1.-</ecNumber>
    </submittedName>
</protein>
<reference evidence="1 2" key="1">
    <citation type="submission" date="2024-09" db="EMBL/GenBank/DDBJ databases">
        <authorList>
            <person name="Sun Q."/>
            <person name="Mori K."/>
        </authorList>
    </citation>
    <scope>NUCLEOTIDE SEQUENCE [LARGE SCALE GENOMIC DNA]</scope>
    <source>
        <strain evidence="1 2">JCM 12520</strain>
    </source>
</reference>
<dbReference type="PANTHER" id="PTHR35368:SF1">
    <property type="entry name" value="HYDROPEROXIDE REDUCTASE"/>
    <property type="match status" value="1"/>
</dbReference>
<dbReference type="Proteomes" id="UP001589619">
    <property type="component" value="Unassembled WGS sequence"/>
</dbReference>
<organism evidence="1 2">
    <name type="scientific">Paenibacillus hodogayensis</name>
    <dbReference type="NCBI Taxonomy" id="279208"/>
    <lineage>
        <taxon>Bacteria</taxon>
        <taxon>Bacillati</taxon>
        <taxon>Bacillota</taxon>
        <taxon>Bacilli</taxon>
        <taxon>Bacillales</taxon>
        <taxon>Paenibacillaceae</taxon>
        <taxon>Paenibacillus</taxon>
    </lineage>
</organism>
<dbReference type="SUPFAM" id="SSF82784">
    <property type="entry name" value="OsmC-like"/>
    <property type="match status" value="1"/>
</dbReference>
<keyword evidence="1" id="KW-0560">Oxidoreductase</keyword>
<dbReference type="Gene3D" id="3.30.300.20">
    <property type="match status" value="1"/>
</dbReference>
<dbReference type="InterPro" id="IPR052924">
    <property type="entry name" value="OsmC/Ohr_hydroprdx_reductase"/>
</dbReference>
<evidence type="ECO:0000313" key="2">
    <source>
        <dbReference type="Proteomes" id="UP001589619"/>
    </source>
</evidence>
<keyword evidence="2" id="KW-1185">Reference proteome</keyword>
<accession>A0ABV5W6N7</accession>
<dbReference type="RefSeq" id="WP_344910412.1">
    <property type="nucleotide sequence ID" value="NZ_BAAAYO010000009.1"/>
</dbReference>
<dbReference type="InterPro" id="IPR036102">
    <property type="entry name" value="OsmC/Ohrsf"/>
</dbReference>
<dbReference type="PANTHER" id="PTHR35368">
    <property type="entry name" value="HYDROPEROXIDE REDUCTASE"/>
    <property type="match status" value="1"/>
</dbReference>
<comment type="caution">
    <text evidence="1">The sequence shown here is derived from an EMBL/GenBank/DDBJ whole genome shotgun (WGS) entry which is preliminary data.</text>
</comment>
<sequence length="179" mass="19935">MSKLNEYLTHKRNALLERRERFENDPNLQSNTLKATVRAAGRSGVREIRIRDFQIISDSPDDFAGHELGPSSPESQLGVLGSCITHITLIQAADRQVKLDSLEVKVTGEMHPLAGRPGYEHIPICPHNIEYTIHITSPESEETIAALHEAVEKACPILNLLSNPQTIRSQVQLTKSEPE</sequence>
<dbReference type="EC" id="1.11.1.-" evidence="1"/>
<dbReference type="EMBL" id="JBHMAG010000021">
    <property type="protein sequence ID" value="MFB9756240.1"/>
    <property type="molecule type" value="Genomic_DNA"/>
</dbReference>
<dbReference type="InterPro" id="IPR015946">
    <property type="entry name" value="KH_dom-like_a/b"/>
</dbReference>
<evidence type="ECO:0000313" key="1">
    <source>
        <dbReference type="EMBL" id="MFB9756240.1"/>
    </source>
</evidence>
<gene>
    <name evidence="1" type="ORF">ACFFNY_32080</name>
</gene>
<name>A0ABV5W6N7_9BACL</name>
<dbReference type="InterPro" id="IPR003718">
    <property type="entry name" value="OsmC/Ohr_fam"/>
</dbReference>
<proteinExistence type="predicted"/>